<protein>
    <submittedName>
        <fullName evidence="1">Uncharacterized protein</fullName>
    </submittedName>
</protein>
<dbReference type="AlphaFoldDB" id="A0A6M1RZB0"/>
<comment type="caution">
    <text evidence="1">The sequence shown here is derived from an EMBL/GenBank/DDBJ whole genome shotgun (WGS) entry which is preliminary data.</text>
</comment>
<proteinExistence type="predicted"/>
<evidence type="ECO:0000313" key="1">
    <source>
        <dbReference type="EMBL" id="NGO40092.1"/>
    </source>
</evidence>
<gene>
    <name evidence="1" type="ORF">G4L39_11915</name>
</gene>
<name>A0A6M1RZB0_9BACT</name>
<dbReference type="Proteomes" id="UP000477311">
    <property type="component" value="Unassembled WGS sequence"/>
</dbReference>
<keyword evidence="2" id="KW-1185">Reference proteome</keyword>
<accession>A0A6M1RZB0</accession>
<sequence>MDPGATIPTFRGDRTSLAGLLCLWGVLMTGWVGEARAGWNPADWLGGRKPTLNVYRAAPELPADLRRVAVLPLHGPGSDLTPETRLNLEEALSTELLRSRFAEIVPVSDRQVRKLTGRETWTVHDVLPEGFLEKLRQATEADAVLFVEVTAFRAYTPAVVGWRMRLVDLRSGCTWWAADELFDTADPSVVRAAQRFERTAGARAGGGSDGWRSLRAPGMLARMTVACLLATLPGREISR</sequence>
<dbReference type="Gene3D" id="3.40.50.10610">
    <property type="entry name" value="ABC-type transport auxiliary lipoprotein component"/>
    <property type="match status" value="1"/>
</dbReference>
<organism evidence="1 2">
    <name type="scientific">Limisphaera ngatamarikiensis</name>
    <dbReference type="NCBI Taxonomy" id="1324935"/>
    <lineage>
        <taxon>Bacteria</taxon>
        <taxon>Pseudomonadati</taxon>
        <taxon>Verrucomicrobiota</taxon>
        <taxon>Verrucomicrobiia</taxon>
        <taxon>Limisphaerales</taxon>
        <taxon>Limisphaeraceae</taxon>
        <taxon>Limisphaera</taxon>
    </lineage>
</organism>
<evidence type="ECO:0000313" key="2">
    <source>
        <dbReference type="Proteomes" id="UP000477311"/>
    </source>
</evidence>
<dbReference type="RefSeq" id="WP_165108405.1">
    <property type="nucleotide sequence ID" value="NZ_JAAKYA010000079.1"/>
</dbReference>
<dbReference type="EMBL" id="JAAKYA010000079">
    <property type="protein sequence ID" value="NGO40092.1"/>
    <property type="molecule type" value="Genomic_DNA"/>
</dbReference>
<reference evidence="1 2" key="1">
    <citation type="submission" date="2020-02" db="EMBL/GenBank/DDBJ databases">
        <title>Draft genome sequence of Limisphaera ngatamarikiensis NGM72.4T, a thermophilic Verrucomicrobia grouped in subdivision 3.</title>
        <authorList>
            <person name="Carere C.R."/>
            <person name="Steen J."/>
            <person name="Hugenholtz P."/>
            <person name="Stott M.B."/>
        </authorList>
    </citation>
    <scope>NUCLEOTIDE SEQUENCE [LARGE SCALE GENOMIC DNA]</scope>
    <source>
        <strain evidence="1 2">NGM72.4</strain>
    </source>
</reference>